<name>W5JGU3_ANODA</name>
<evidence type="ECO:0000256" key="1">
    <source>
        <dbReference type="SAM" id="Coils"/>
    </source>
</evidence>
<dbReference type="VEuPathDB" id="VectorBase:ADAC006302"/>
<feature type="region of interest" description="Disordered" evidence="2">
    <location>
        <begin position="687"/>
        <end position="714"/>
    </location>
</feature>
<dbReference type="HOGENOM" id="CLU_291744_0_0_1"/>
<dbReference type="PROSITE" id="PS50188">
    <property type="entry name" value="B302_SPRY"/>
    <property type="match status" value="1"/>
</dbReference>
<reference evidence="4 6" key="1">
    <citation type="journal article" date="2010" name="BMC Genomics">
        <title>Combination of measures distinguishes pre-miRNAs from other stem-loops in the genome of the newly sequenced Anopheles darlingi.</title>
        <authorList>
            <person name="Mendes N.D."/>
            <person name="Freitas A.T."/>
            <person name="Vasconcelos A.T."/>
            <person name="Sagot M.F."/>
        </authorList>
    </citation>
    <scope>NUCLEOTIDE SEQUENCE</scope>
</reference>
<dbReference type="InterPro" id="IPR013320">
    <property type="entry name" value="ConA-like_dom_sf"/>
</dbReference>
<dbReference type="PANTHER" id="PTHR24099">
    <property type="entry name" value="E3 UBIQUITIN-PROTEIN LIGASE TRIM36-RELATED"/>
    <property type="match status" value="1"/>
</dbReference>
<dbReference type="InterPro" id="IPR050617">
    <property type="entry name" value="E3_ligase_FN3/SPRY"/>
</dbReference>
<dbReference type="AlphaFoldDB" id="W5JGU3"/>
<dbReference type="FunFam" id="2.60.120.920:FF:000009">
    <property type="entry name" value="E3 ubiquitin-protein ligase TRIM9 isoform X1"/>
    <property type="match status" value="1"/>
</dbReference>
<protein>
    <recommendedName>
        <fullName evidence="3">B30.2/SPRY domain-containing protein</fullName>
    </recommendedName>
</protein>
<feature type="region of interest" description="Disordered" evidence="2">
    <location>
        <begin position="328"/>
        <end position="349"/>
    </location>
</feature>
<dbReference type="GO" id="GO:0007411">
    <property type="term" value="P:axon guidance"/>
    <property type="evidence" value="ECO:0007669"/>
    <property type="project" value="TreeGrafter"/>
</dbReference>
<feature type="coiled-coil region" evidence="1">
    <location>
        <begin position="483"/>
        <end position="652"/>
    </location>
</feature>
<keyword evidence="1" id="KW-0175">Coiled coil</keyword>
<feature type="compositionally biased region" description="Acidic residues" evidence="2">
    <location>
        <begin position="702"/>
        <end position="714"/>
    </location>
</feature>
<dbReference type="OMA" id="VHKARFK"/>
<evidence type="ECO:0000313" key="6">
    <source>
        <dbReference type="Proteomes" id="UP000000673"/>
    </source>
</evidence>
<evidence type="ECO:0000313" key="4">
    <source>
        <dbReference type="EMBL" id="ETN62024.1"/>
    </source>
</evidence>
<proteinExistence type="predicted"/>
<accession>W5JGU3</accession>
<evidence type="ECO:0000259" key="3">
    <source>
        <dbReference type="PROSITE" id="PS50188"/>
    </source>
</evidence>
<dbReference type="EnsemblMetazoa" id="ADAC006302-RA">
    <property type="protein sequence ID" value="ADAC006302-PA"/>
    <property type="gene ID" value="ADAC006302"/>
</dbReference>
<dbReference type="GO" id="GO:0043005">
    <property type="term" value="C:neuron projection"/>
    <property type="evidence" value="ECO:0007669"/>
    <property type="project" value="TreeGrafter"/>
</dbReference>
<dbReference type="InterPro" id="IPR043136">
    <property type="entry name" value="B30.2/SPRY_sf"/>
</dbReference>
<dbReference type="STRING" id="43151.W5JGU3"/>
<evidence type="ECO:0000313" key="5">
    <source>
        <dbReference type="EnsemblMetazoa" id="ADAC006302-PA"/>
    </source>
</evidence>
<organism evidence="4">
    <name type="scientific">Anopheles darlingi</name>
    <name type="common">Mosquito</name>
    <dbReference type="NCBI Taxonomy" id="43151"/>
    <lineage>
        <taxon>Eukaryota</taxon>
        <taxon>Metazoa</taxon>
        <taxon>Ecdysozoa</taxon>
        <taxon>Arthropoda</taxon>
        <taxon>Hexapoda</taxon>
        <taxon>Insecta</taxon>
        <taxon>Pterygota</taxon>
        <taxon>Neoptera</taxon>
        <taxon>Endopterygota</taxon>
        <taxon>Diptera</taxon>
        <taxon>Nematocera</taxon>
        <taxon>Culicoidea</taxon>
        <taxon>Culicidae</taxon>
        <taxon>Anophelinae</taxon>
        <taxon>Anopheles</taxon>
    </lineage>
</organism>
<dbReference type="VEuPathDB" id="VectorBase:ADAR2_006396"/>
<evidence type="ECO:0000256" key="2">
    <source>
        <dbReference type="SAM" id="MobiDB-lite"/>
    </source>
</evidence>
<feature type="coiled-coil region" evidence="1">
    <location>
        <begin position="109"/>
        <end position="192"/>
    </location>
</feature>
<gene>
    <name evidence="4" type="ORF">AND_006302</name>
</gene>
<sequence>MAYITQKQFIHPSFWNEDPKLPSRKRSEGVLKSYSSCSDTRAWSLDLQKQSQFITDVAHRVLSQAGKVPLHSFSGAELTKDYLVRLDADSLADYILSLRSETKRNADTIESLNETKTNLSNQNEVLSEKLTVLGEENKQLHDEIERIGRCQEQQKATNTFDEEELIEISKQIFDLSERNEDLEDEIRDLRFRLNARQPAESSQGDHGDHQATLEAENNFLKFKSHEYEKLESELCLFKAEFDSLKQQKRELTAEVQRLQRYRVRSAELKKELTEELQNREVCEEQIELLVVSWCARTGCRTACYGIYHPLLQNMYEQQSVELNQLKDQMKSHNPRSEEAPYDESVDGNNDSEVSIVEARSVQGEGRIRTSQPCQSCVEYARKTQQLEEQIQMLQQQQQVVAASAPISESQHAATADTSVLELQIEDLQRELNDCQTRLKEATEQYASLRESSLADCQELGRLKLQLDQMARDGSGGTTDASKLTEFEAKLKKLQEENETLRNQLAVGLPTKDQQPTEGGPSDCCADKEKQIADLEETVSRLKSATSDKQQTLAEVETLRVKNATLEQRIAALEKQLETADQRANEVQRALDAQLSGQPGGDRLSACLTELTTEKNETIERLKDELESLQTAKTNMEVDLRACQKECQELRNMLEHNGAAAEDVETMDQEAEPDELLSPKEELASLVDEKEGDGQPEAATSGEADDEVPVQDVEDEASEDEALFVVKQADQSRSRSVDRCKKGNRVIHALAVKIVDDGIEVLLVAELYVLLREVCSVIAHKNAILGRNVTVLANSMSECWQVITDARVMMDKEIERTEPMVPRGEGIDVRVTCHGGHGRTSSRQPRQSCAVPLRQTRSVESDECKQFPTNLETLAWFTFDSVLSGGPCSGLNFSTDNQTVSADGWEHRVALGSVGFSRGVHYWEFTIDKYTADTDPAFGVARLDVARDKMLGKDDKGFAMYIDRQRSWFQHNSVHERRVEGGISTGSTVGVLLDLERHTLHFIVNEMPQGSVAFRDLYGVFYPAVSVNRGVTLTLHTGLDAPHMDYH</sequence>
<feature type="domain" description="B30.2/SPRY" evidence="3">
    <location>
        <begin position="855"/>
        <end position="1043"/>
    </location>
</feature>
<dbReference type="CDD" id="cd12889">
    <property type="entry name" value="SPRY_PRY_TRIM67_9"/>
    <property type="match status" value="1"/>
</dbReference>
<dbReference type="EMBL" id="ADMH02001574">
    <property type="protein sequence ID" value="ETN62024.1"/>
    <property type="molecule type" value="Genomic_DNA"/>
</dbReference>
<dbReference type="VEuPathDB" id="VectorBase:ADAR2_007128"/>
<dbReference type="SUPFAM" id="SSF49899">
    <property type="entry name" value="Concanavalin A-like lectins/glucanases"/>
    <property type="match status" value="1"/>
</dbReference>
<dbReference type="eggNOG" id="KOG4367">
    <property type="taxonomic scope" value="Eukaryota"/>
</dbReference>
<feature type="compositionally biased region" description="Basic and acidic residues" evidence="2">
    <location>
        <begin position="328"/>
        <end position="338"/>
    </location>
</feature>
<reference evidence="5" key="4">
    <citation type="submission" date="2015-06" db="UniProtKB">
        <authorList>
            <consortium name="EnsemblMetazoa"/>
        </authorList>
    </citation>
    <scope>IDENTIFICATION</scope>
</reference>
<keyword evidence="6" id="KW-1185">Reference proteome</keyword>
<feature type="coiled-coil region" evidence="1">
    <location>
        <begin position="241"/>
        <end position="285"/>
    </location>
</feature>
<dbReference type="Proteomes" id="UP000000673">
    <property type="component" value="Unassembled WGS sequence"/>
</dbReference>
<dbReference type="Gene3D" id="2.60.120.920">
    <property type="match status" value="1"/>
</dbReference>
<dbReference type="PANTHER" id="PTHR24099:SF15">
    <property type="entry name" value="E3 UBIQUITIN-PROTEIN LIGASE TRIM9"/>
    <property type="match status" value="1"/>
</dbReference>
<reference evidence="4" key="2">
    <citation type="submission" date="2010-05" db="EMBL/GenBank/DDBJ databases">
        <authorList>
            <person name="Almeida L.G."/>
            <person name="Nicolas M.F."/>
            <person name="Souza R.C."/>
            <person name="Vasconcelos A.T.R."/>
        </authorList>
    </citation>
    <scope>NUCLEOTIDE SEQUENCE</scope>
</reference>
<dbReference type="InterPro" id="IPR003877">
    <property type="entry name" value="SPRY_dom"/>
</dbReference>
<dbReference type="SMART" id="SM00449">
    <property type="entry name" value="SPRY"/>
    <property type="match status" value="1"/>
</dbReference>
<feature type="coiled-coil region" evidence="1">
    <location>
        <begin position="376"/>
        <end position="451"/>
    </location>
</feature>
<dbReference type="Pfam" id="PF00622">
    <property type="entry name" value="SPRY"/>
    <property type="match status" value="1"/>
</dbReference>
<dbReference type="InterPro" id="IPR001870">
    <property type="entry name" value="B30.2/SPRY"/>
</dbReference>
<reference evidence="4" key="3">
    <citation type="journal article" date="2013" name="Nucleic Acids Res.">
        <title>The genome of Anopheles darlingi, the main neotropical malaria vector.</title>
        <authorList>
            <person name="Marinotti O."/>
            <person name="Cerqueira G.C."/>
            <person name="de Almeida L.G."/>
            <person name="Ferro M.I."/>
            <person name="Loreto E.L."/>
            <person name="Zaha A."/>
            <person name="Teixeira S.M."/>
            <person name="Wespiser A.R."/>
            <person name="Almeida E Silva A."/>
            <person name="Schlindwein A.D."/>
            <person name="Pacheco A.C."/>
            <person name="Silva A.L."/>
            <person name="Graveley B.R."/>
            <person name="Walenz B.P."/>
            <person name="Lima Bde A."/>
            <person name="Ribeiro C.A."/>
            <person name="Nunes-Silva C.G."/>
            <person name="de Carvalho C.R."/>
            <person name="Soares C.M."/>
            <person name="de Menezes C.B."/>
            <person name="Matiolli C."/>
            <person name="Caffrey D."/>
            <person name="Araujo D.A."/>
            <person name="de Oliveira D.M."/>
            <person name="Golenbock D."/>
            <person name="Grisard E.C."/>
            <person name="Fantinatti-Garboggini F."/>
            <person name="de Carvalho F.M."/>
            <person name="Barcellos F.G."/>
            <person name="Prosdocimi F."/>
            <person name="May G."/>
            <person name="Azevedo Junior G.M."/>
            <person name="Guimaraes G.M."/>
            <person name="Goldman G.H."/>
            <person name="Padilha I.Q."/>
            <person name="Batista Jda S."/>
            <person name="Ferro J.A."/>
            <person name="Ribeiro J.M."/>
            <person name="Fietto J.L."/>
            <person name="Dabbas K.M."/>
            <person name="Cerdeira L."/>
            <person name="Agnez-Lima L.F."/>
            <person name="Brocchi M."/>
            <person name="de Carvalho M.O."/>
            <person name="Teixeira Mde M."/>
            <person name="Diniz Maia Mde M."/>
            <person name="Goldman M.H."/>
            <person name="Cruz Schneider M.P."/>
            <person name="Felipe M.S."/>
            <person name="Hungria M."/>
            <person name="Nicolas M.F."/>
            <person name="Pereira M."/>
            <person name="Montes M.A."/>
            <person name="Cantao M.E."/>
            <person name="Vincentz M."/>
            <person name="Rafael M.S."/>
            <person name="Silverman N."/>
            <person name="Stoco P.H."/>
            <person name="Souza R.C."/>
            <person name="Vicentini R."/>
            <person name="Gazzinelli R.T."/>
            <person name="Neves Rde O."/>
            <person name="Silva R."/>
            <person name="Astolfi-Filho S."/>
            <person name="Maciel T.E."/>
            <person name="Urmenyi T.P."/>
            <person name="Tadei W.P."/>
            <person name="Camargo E.P."/>
            <person name="de Vasconcelos A.T."/>
        </authorList>
    </citation>
    <scope>NUCLEOTIDE SEQUENCE</scope>
</reference>